<proteinExistence type="predicted"/>
<dbReference type="Pfam" id="PF02120">
    <property type="entry name" value="Flg_hook"/>
    <property type="match status" value="1"/>
</dbReference>
<feature type="compositionally biased region" description="Polar residues" evidence="1">
    <location>
        <begin position="90"/>
        <end position="104"/>
    </location>
</feature>
<dbReference type="Gene3D" id="3.30.750.140">
    <property type="match status" value="1"/>
</dbReference>
<evidence type="ECO:0000313" key="3">
    <source>
        <dbReference type="EMBL" id="NNU17390.1"/>
    </source>
</evidence>
<dbReference type="EMBL" id="JABFCX010000003">
    <property type="protein sequence ID" value="NNU17390.1"/>
    <property type="molecule type" value="Genomic_DNA"/>
</dbReference>
<protein>
    <recommendedName>
        <fullName evidence="2">Flagellar hook-length control protein-like C-terminal domain-containing protein</fullName>
    </recommendedName>
</protein>
<feature type="compositionally biased region" description="Basic and acidic residues" evidence="1">
    <location>
        <begin position="274"/>
        <end position="311"/>
    </location>
</feature>
<feature type="region of interest" description="Disordered" evidence="1">
    <location>
        <begin position="264"/>
        <end position="324"/>
    </location>
</feature>
<gene>
    <name evidence="3" type="ORF">HK107_13745</name>
</gene>
<keyword evidence="4" id="KW-1185">Reference proteome</keyword>
<dbReference type="InterPro" id="IPR038610">
    <property type="entry name" value="FliK-like_C_sf"/>
</dbReference>
<feature type="domain" description="Flagellar hook-length control protein-like C-terminal" evidence="2">
    <location>
        <begin position="199"/>
        <end position="278"/>
    </location>
</feature>
<feature type="region of interest" description="Disordered" evidence="1">
    <location>
        <begin position="86"/>
        <end position="110"/>
    </location>
</feature>
<dbReference type="RefSeq" id="WP_173200768.1">
    <property type="nucleotide sequence ID" value="NZ_JABFCX010000003.1"/>
</dbReference>
<reference evidence="3 4" key="1">
    <citation type="submission" date="2020-05" db="EMBL/GenBank/DDBJ databases">
        <title>Parvularcula mediterraneae sp. nov., isolated from polypropylene straw from shallow seawater of the seashore of Laganas in Zakynthos island, Greece.</title>
        <authorList>
            <person name="Szabo I."/>
            <person name="Al-Omari J."/>
            <person name="Rado J."/>
            <person name="Szerdahelyi G.S."/>
        </authorList>
    </citation>
    <scope>NUCLEOTIDE SEQUENCE [LARGE SCALE GENOMIC DNA]</scope>
    <source>
        <strain evidence="3 4">ZS-1/3</strain>
    </source>
</reference>
<dbReference type="Proteomes" id="UP000536835">
    <property type="component" value="Unassembled WGS sequence"/>
</dbReference>
<accession>A0A7Y3W625</accession>
<comment type="caution">
    <text evidence="3">The sequence shown here is derived from an EMBL/GenBank/DDBJ whole genome shotgun (WGS) entry which is preliminary data.</text>
</comment>
<evidence type="ECO:0000256" key="1">
    <source>
        <dbReference type="SAM" id="MobiDB-lite"/>
    </source>
</evidence>
<dbReference type="CDD" id="cd17470">
    <property type="entry name" value="T3SS_Flik_C"/>
    <property type="match status" value="1"/>
</dbReference>
<evidence type="ECO:0000313" key="4">
    <source>
        <dbReference type="Proteomes" id="UP000536835"/>
    </source>
</evidence>
<evidence type="ECO:0000259" key="2">
    <source>
        <dbReference type="Pfam" id="PF02120"/>
    </source>
</evidence>
<organism evidence="3 4">
    <name type="scientific">Parvularcula mediterranea</name>
    <dbReference type="NCBI Taxonomy" id="2732508"/>
    <lineage>
        <taxon>Bacteria</taxon>
        <taxon>Pseudomonadati</taxon>
        <taxon>Pseudomonadota</taxon>
        <taxon>Alphaproteobacteria</taxon>
        <taxon>Parvularculales</taxon>
        <taxon>Parvularculaceae</taxon>
        <taxon>Parvularcula</taxon>
    </lineage>
</organism>
<dbReference type="InterPro" id="IPR021136">
    <property type="entry name" value="Flagellar_hook_control-like_C"/>
</dbReference>
<sequence>MASAAIIVPNNNAVTPMKGLGQGQRQPGQGGEEAAAGFTALLVQVEEIAALAGQAITGEVLPQQPVLQNAPQGNALGFETRGLGRDLTLPQGQAQPVQASQVPGQQLRPGELRPIGQLPDGAVRREAVLQQPLAQNGPVTPLDPAMIAVEEAKLADQRLAPPPKLETQIAAAPRVDAVIQQQATPETSNPVVRQVAANLQYMARGDMERVRFDLFPEELGRVQIQLQKSGAVTRVTIVTETAQAFEALARGSTALQQNLAQSGFDPDELNFMSRDGREEQREAFADERRERREDARREGDGEEAPRREIHVRAASTPQDRLLFL</sequence>
<dbReference type="AlphaFoldDB" id="A0A7Y3W625"/>
<name>A0A7Y3W625_9PROT</name>